<feature type="compositionally biased region" description="Basic and acidic residues" evidence="1">
    <location>
        <begin position="122"/>
        <end position="137"/>
    </location>
</feature>
<dbReference type="RefSeq" id="XP_062679566.1">
    <property type="nucleotide sequence ID" value="XM_062822681.1"/>
</dbReference>
<protein>
    <submittedName>
        <fullName evidence="2">Uncharacterized protein</fullName>
    </submittedName>
</protein>
<evidence type="ECO:0000313" key="2">
    <source>
        <dbReference type="EMBL" id="KAK3340624.1"/>
    </source>
</evidence>
<dbReference type="GeneID" id="87859835"/>
<reference evidence="2" key="1">
    <citation type="journal article" date="2023" name="Mol. Phylogenet. Evol.">
        <title>Genome-scale phylogeny and comparative genomics of the fungal order Sordariales.</title>
        <authorList>
            <person name="Hensen N."/>
            <person name="Bonometti L."/>
            <person name="Westerberg I."/>
            <person name="Brannstrom I.O."/>
            <person name="Guillou S."/>
            <person name="Cros-Aarteil S."/>
            <person name="Calhoun S."/>
            <person name="Haridas S."/>
            <person name="Kuo A."/>
            <person name="Mondo S."/>
            <person name="Pangilinan J."/>
            <person name="Riley R."/>
            <person name="LaButti K."/>
            <person name="Andreopoulos B."/>
            <person name="Lipzen A."/>
            <person name="Chen C."/>
            <person name="Yan M."/>
            <person name="Daum C."/>
            <person name="Ng V."/>
            <person name="Clum A."/>
            <person name="Steindorff A."/>
            <person name="Ohm R.A."/>
            <person name="Martin F."/>
            <person name="Silar P."/>
            <person name="Natvig D.O."/>
            <person name="Lalanne C."/>
            <person name="Gautier V."/>
            <person name="Ament-Velasquez S.L."/>
            <person name="Kruys A."/>
            <person name="Hutchinson M.I."/>
            <person name="Powell A.J."/>
            <person name="Barry K."/>
            <person name="Miller A.N."/>
            <person name="Grigoriev I.V."/>
            <person name="Debuchy R."/>
            <person name="Gladieux P."/>
            <person name="Hiltunen Thoren M."/>
            <person name="Johannesson H."/>
        </authorList>
    </citation>
    <scope>NUCLEOTIDE SEQUENCE</scope>
    <source>
        <strain evidence="2">CBS 560.94</strain>
    </source>
</reference>
<sequence length="243" mass="27473">MGLGLFSASVLDPSGQFSPARLTNDPESLGQISTLAPKCLDHLSNTHPKSYKPTHPRHYHKQTYQYLETNTSLRSRYSRGSSDRRGRHGRIAAADGYDDGSQDRQSTRPIRSYPSRSSRRPPSLERQDAFADTRTRKDRQIQIRDLVSSGRTFPVRHQFNGACTHGLVIINGIMVLQEEAMLPRWLDVGVTQPLGKRRRGRIPEDYAKECDVKRRKRGGVRNRGNPEQPSDFWSACGTPEDSS</sequence>
<feature type="region of interest" description="Disordered" evidence="1">
    <location>
        <begin position="74"/>
        <end position="137"/>
    </location>
</feature>
<keyword evidence="3" id="KW-1185">Reference proteome</keyword>
<dbReference type="EMBL" id="JAUEPP010000006">
    <property type="protein sequence ID" value="KAK3340624.1"/>
    <property type="molecule type" value="Genomic_DNA"/>
</dbReference>
<evidence type="ECO:0000313" key="3">
    <source>
        <dbReference type="Proteomes" id="UP001278500"/>
    </source>
</evidence>
<feature type="compositionally biased region" description="Low complexity" evidence="1">
    <location>
        <begin position="107"/>
        <end position="116"/>
    </location>
</feature>
<feature type="region of interest" description="Disordered" evidence="1">
    <location>
        <begin position="213"/>
        <end position="243"/>
    </location>
</feature>
<organism evidence="2 3">
    <name type="scientific">Neurospora tetraspora</name>
    <dbReference type="NCBI Taxonomy" id="94610"/>
    <lineage>
        <taxon>Eukaryota</taxon>
        <taxon>Fungi</taxon>
        <taxon>Dikarya</taxon>
        <taxon>Ascomycota</taxon>
        <taxon>Pezizomycotina</taxon>
        <taxon>Sordariomycetes</taxon>
        <taxon>Sordariomycetidae</taxon>
        <taxon>Sordariales</taxon>
        <taxon>Sordariaceae</taxon>
        <taxon>Neurospora</taxon>
    </lineage>
</organism>
<accession>A0AAE0MPX8</accession>
<reference evidence="2" key="2">
    <citation type="submission" date="2023-06" db="EMBL/GenBank/DDBJ databases">
        <authorList>
            <consortium name="Lawrence Berkeley National Laboratory"/>
            <person name="Haridas S."/>
            <person name="Hensen N."/>
            <person name="Bonometti L."/>
            <person name="Westerberg I."/>
            <person name="Brannstrom I.O."/>
            <person name="Guillou S."/>
            <person name="Cros-Aarteil S."/>
            <person name="Calhoun S."/>
            <person name="Kuo A."/>
            <person name="Mondo S."/>
            <person name="Pangilinan J."/>
            <person name="Riley R."/>
            <person name="Labutti K."/>
            <person name="Andreopoulos B."/>
            <person name="Lipzen A."/>
            <person name="Chen C."/>
            <person name="Yanf M."/>
            <person name="Daum C."/>
            <person name="Ng V."/>
            <person name="Clum A."/>
            <person name="Steindorff A."/>
            <person name="Ohm R."/>
            <person name="Martin F."/>
            <person name="Silar P."/>
            <person name="Natvig D."/>
            <person name="Lalanne C."/>
            <person name="Gautier V."/>
            <person name="Ament-Velasquez S.L."/>
            <person name="Kruys A."/>
            <person name="Hutchinson M.I."/>
            <person name="Powell A.J."/>
            <person name="Barry K."/>
            <person name="Miller A.N."/>
            <person name="Grigoriev I.V."/>
            <person name="Debuchy R."/>
            <person name="Gladieux P."/>
            <person name="Thoren M.H."/>
            <person name="Johannesson H."/>
        </authorList>
    </citation>
    <scope>NUCLEOTIDE SEQUENCE</scope>
    <source>
        <strain evidence="2">CBS 560.94</strain>
    </source>
</reference>
<name>A0AAE0MPX8_9PEZI</name>
<comment type="caution">
    <text evidence="2">The sequence shown here is derived from an EMBL/GenBank/DDBJ whole genome shotgun (WGS) entry which is preliminary data.</text>
</comment>
<dbReference type="Proteomes" id="UP001278500">
    <property type="component" value="Unassembled WGS sequence"/>
</dbReference>
<gene>
    <name evidence="2" type="ORF">B0H65DRAFT_265774</name>
</gene>
<proteinExistence type="predicted"/>
<evidence type="ECO:0000256" key="1">
    <source>
        <dbReference type="SAM" id="MobiDB-lite"/>
    </source>
</evidence>
<dbReference type="AlphaFoldDB" id="A0AAE0MPX8"/>